<proteinExistence type="predicted"/>
<organism evidence="2">
    <name type="scientific">Anguilla anguilla</name>
    <name type="common">European freshwater eel</name>
    <name type="synonym">Muraena anguilla</name>
    <dbReference type="NCBI Taxonomy" id="7936"/>
    <lineage>
        <taxon>Eukaryota</taxon>
        <taxon>Metazoa</taxon>
        <taxon>Chordata</taxon>
        <taxon>Craniata</taxon>
        <taxon>Vertebrata</taxon>
        <taxon>Euteleostomi</taxon>
        <taxon>Actinopterygii</taxon>
        <taxon>Neopterygii</taxon>
        <taxon>Teleostei</taxon>
        <taxon>Anguilliformes</taxon>
        <taxon>Anguillidae</taxon>
        <taxon>Anguilla</taxon>
    </lineage>
</organism>
<accession>A0A0E9UF77</accession>
<keyword evidence="1" id="KW-0812">Transmembrane</keyword>
<dbReference type="AlphaFoldDB" id="A0A0E9UF77"/>
<reference evidence="2" key="1">
    <citation type="submission" date="2014-11" db="EMBL/GenBank/DDBJ databases">
        <authorList>
            <person name="Amaro Gonzalez C."/>
        </authorList>
    </citation>
    <scope>NUCLEOTIDE SEQUENCE</scope>
</reference>
<keyword evidence="1" id="KW-1133">Transmembrane helix</keyword>
<reference evidence="2" key="2">
    <citation type="journal article" date="2015" name="Fish Shellfish Immunol.">
        <title>Early steps in the European eel (Anguilla anguilla)-Vibrio vulnificus interaction in the gills: Role of the RtxA13 toxin.</title>
        <authorList>
            <person name="Callol A."/>
            <person name="Pajuelo D."/>
            <person name="Ebbesson L."/>
            <person name="Teles M."/>
            <person name="MacKenzie S."/>
            <person name="Amaro C."/>
        </authorList>
    </citation>
    <scope>NUCLEOTIDE SEQUENCE</scope>
</reference>
<evidence type="ECO:0000256" key="1">
    <source>
        <dbReference type="SAM" id="Phobius"/>
    </source>
</evidence>
<protein>
    <submittedName>
        <fullName evidence="2">Uncharacterized protein</fullName>
    </submittedName>
</protein>
<evidence type="ECO:0000313" key="2">
    <source>
        <dbReference type="EMBL" id="JAH64514.1"/>
    </source>
</evidence>
<name>A0A0E9UF77_ANGAN</name>
<keyword evidence="1" id="KW-0472">Membrane</keyword>
<sequence>MARISSSVSQCMTPVWSMRKCAVCVTSAAWVRLWYGFLCLL</sequence>
<feature type="transmembrane region" description="Helical" evidence="1">
    <location>
        <begin position="21"/>
        <end position="38"/>
    </location>
</feature>
<dbReference type="EMBL" id="GBXM01044063">
    <property type="protein sequence ID" value="JAH64514.1"/>
    <property type="molecule type" value="Transcribed_RNA"/>
</dbReference>